<keyword evidence="2" id="KW-1185">Reference proteome</keyword>
<evidence type="ECO:0000313" key="1">
    <source>
        <dbReference type="EMBL" id="ASC73195.1"/>
    </source>
</evidence>
<dbReference type="Proteomes" id="UP000191901">
    <property type="component" value="Chromosome"/>
</dbReference>
<sequence>MANDSRKPSASQSGRIRAEQELFHAILDEREPYPWQPHAPQQEAYFSELETEWGQVELAPEERQTRWQAFSTQLQALWAEAPALEQTTLFNLLKRQFQDRMPDVLLQQISQQAMALVRQGDPLIDRLVTCVHNLMPEWDPEDLAVLARPLAYSLRDGREEVLDLTLRSVRSTEWDSLSAIERARLGLAITCYALSQAQALEQDS</sequence>
<reference evidence="1 2" key="1">
    <citation type="journal article" date="2016" name="Biochim. Biophys. Acta">
        <title>Characterization of red-shifted phycobilisomes isolated from the chlorophyll f-containing cyanobacterium Halomicronema hongdechloris.</title>
        <authorList>
            <person name="Li Y."/>
            <person name="Lin Y."/>
            <person name="Garvey C.J."/>
            <person name="Birch D."/>
            <person name="Corkery R.W."/>
            <person name="Loughlin P.C."/>
            <person name="Scheer H."/>
            <person name="Willows R.D."/>
            <person name="Chen M."/>
        </authorList>
    </citation>
    <scope>NUCLEOTIDE SEQUENCE [LARGE SCALE GENOMIC DNA]</scope>
    <source>
        <strain evidence="1 2">C2206</strain>
    </source>
</reference>
<dbReference type="OrthoDB" id="422386at2"/>
<dbReference type="KEGG" id="hhg:XM38_041570"/>
<accession>A0A1Z3HSC0</accession>
<dbReference type="AlphaFoldDB" id="A0A1Z3HSC0"/>
<gene>
    <name evidence="1" type="ORF">XM38_041570</name>
</gene>
<evidence type="ECO:0000313" key="2">
    <source>
        <dbReference type="Proteomes" id="UP000191901"/>
    </source>
</evidence>
<proteinExistence type="predicted"/>
<dbReference type="STRING" id="1641165.XM38_25765"/>
<dbReference type="RefSeq" id="WP_080813881.1">
    <property type="nucleotide sequence ID" value="NZ_CP021983.2"/>
</dbReference>
<organism evidence="1 2">
    <name type="scientific">Halomicronema hongdechloris C2206</name>
    <dbReference type="NCBI Taxonomy" id="1641165"/>
    <lineage>
        <taxon>Bacteria</taxon>
        <taxon>Bacillati</taxon>
        <taxon>Cyanobacteriota</taxon>
        <taxon>Cyanophyceae</taxon>
        <taxon>Nodosilineales</taxon>
        <taxon>Nodosilineaceae</taxon>
        <taxon>Halomicronema</taxon>
    </lineage>
</organism>
<protein>
    <submittedName>
        <fullName evidence="1">Uncharacterized protein</fullName>
    </submittedName>
</protein>
<dbReference type="EMBL" id="CP021983">
    <property type="protein sequence ID" value="ASC73195.1"/>
    <property type="molecule type" value="Genomic_DNA"/>
</dbReference>
<name>A0A1Z3HSC0_9CYAN</name>